<feature type="compositionally biased region" description="Basic and acidic residues" evidence="1">
    <location>
        <begin position="213"/>
        <end position="227"/>
    </location>
</feature>
<feature type="compositionally biased region" description="Basic residues" evidence="1">
    <location>
        <begin position="351"/>
        <end position="363"/>
    </location>
</feature>
<dbReference type="Proteomes" id="UP000267251">
    <property type="component" value="Unassembled WGS sequence"/>
</dbReference>
<feature type="compositionally biased region" description="Basic residues" evidence="1">
    <location>
        <begin position="7"/>
        <end position="18"/>
    </location>
</feature>
<keyword evidence="3" id="KW-1185">Reference proteome</keyword>
<dbReference type="OrthoDB" id="10431104at2759"/>
<gene>
    <name evidence="2" type="ORF">BJ684DRAFT_16608</name>
</gene>
<evidence type="ECO:0000256" key="1">
    <source>
        <dbReference type="SAM" id="MobiDB-lite"/>
    </source>
</evidence>
<sequence length="379" mass="41439">MEDIRHVSHSPKPTRPKKSQLFSKHSASHASDLTPTASYIPDHNREWIREELMMDHAVDNTRFNAPTDMIRPPIGMTDSLFGGRDQAGPSSCPPSPRGETKCISKSSYPRMPPPGPGSSAFVTSHHDGGSEYYGSRSATPVHPISGHASPRSGARTPVSRANSLTPDAWHRAPPPAGSNGSSTPRSTSGRVTPQSRYGYVPSHTPPPGLVSLDDSRWRRDVIPDHLSRTPSGVSYLQQEEMQRRAMHDPLHHPGPNDSRIGGRSTTFHHFPTQGHRTAPVSPSSTDSGSKSLNRRHSTYAFHDDLPPVPQRKARGNRGSHDEDDHHHVAFTASPQAHESEDSSRSSSSHEKIKKSSSGIRRKVASFFSKTPSPRSTPVI</sequence>
<evidence type="ECO:0000313" key="2">
    <source>
        <dbReference type="EMBL" id="RKP12952.1"/>
    </source>
</evidence>
<feature type="compositionally biased region" description="Polar residues" evidence="1">
    <location>
        <begin position="20"/>
        <end position="37"/>
    </location>
</feature>
<feature type="compositionally biased region" description="Basic and acidic residues" evidence="1">
    <location>
        <begin position="337"/>
        <end position="350"/>
    </location>
</feature>
<feature type="compositionally biased region" description="Basic and acidic residues" evidence="1">
    <location>
        <begin position="318"/>
        <end position="327"/>
    </location>
</feature>
<evidence type="ECO:0000313" key="3">
    <source>
        <dbReference type="Proteomes" id="UP000267251"/>
    </source>
</evidence>
<name>A0A4P9Y2X0_9FUNG</name>
<feature type="region of interest" description="Disordered" evidence="1">
    <location>
        <begin position="63"/>
        <end position="379"/>
    </location>
</feature>
<feature type="compositionally biased region" description="Basic and acidic residues" evidence="1">
    <location>
        <begin position="240"/>
        <end position="251"/>
    </location>
</feature>
<reference evidence="3" key="1">
    <citation type="journal article" date="2018" name="Nat. Microbiol.">
        <title>Leveraging single-cell genomics to expand the fungal tree of life.</title>
        <authorList>
            <person name="Ahrendt S.R."/>
            <person name="Quandt C.A."/>
            <person name="Ciobanu D."/>
            <person name="Clum A."/>
            <person name="Salamov A."/>
            <person name="Andreopoulos B."/>
            <person name="Cheng J.F."/>
            <person name="Woyke T."/>
            <person name="Pelin A."/>
            <person name="Henrissat B."/>
            <person name="Reynolds N.K."/>
            <person name="Benny G.L."/>
            <person name="Smith M.E."/>
            <person name="James T.Y."/>
            <person name="Grigoriev I.V."/>
        </authorList>
    </citation>
    <scope>NUCLEOTIDE SEQUENCE [LARGE SCALE GENOMIC DNA]</scope>
</reference>
<proteinExistence type="predicted"/>
<protein>
    <submittedName>
        <fullName evidence="2">Uncharacterized protein</fullName>
    </submittedName>
</protein>
<feature type="compositionally biased region" description="Polar residues" evidence="1">
    <location>
        <begin position="178"/>
        <end position="195"/>
    </location>
</feature>
<organism evidence="2 3">
    <name type="scientific">Piptocephalis cylindrospora</name>
    <dbReference type="NCBI Taxonomy" id="1907219"/>
    <lineage>
        <taxon>Eukaryota</taxon>
        <taxon>Fungi</taxon>
        <taxon>Fungi incertae sedis</taxon>
        <taxon>Zoopagomycota</taxon>
        <taxon>Zoopagomycotina</taxon>
        <taxon>Zoopagomycetes</taxon>
        <taxon>Zoopagales</taxon>
        <taxon>Piptocephalidaceae</taxon>
        <taxon>Piptocephalis</taxon>
    </lineage>
</organism>
<feature type="compositionally biased region" description="Polar residues" evidence="1">
    <location>
        <begin position="280"/>
        <end position="291"/>
    </location>
</feature>
<feature type="compositionally biased region" description="Polar residues" evidence="1">
    <location>
        <begin position="367"/>
        <end position="379"/>
    </location>
</feature>
<feature type="compositionally biased region" description="Polar residues" evidence="1">
    <location>
        <begin position="228"/>
        <end position="239"/>
    </location>
</feature>
<feature type="region of interest" description="Disordered" evidence="1">
    <location>
        <begin position="1"/>
        <end position="41"/>
    </location>
</feature>
<dbReference type="EMBL" id="KZ988152">
    <property type="protein sequence ID" value="RKP12952.1"/>
    <property type="molecule type" value="Genomic_DNA"/>
</dbReference>
<dbReference type="AlphaFoldDB" id="A0A4P9Y2X0"/>
<accession>A0A4P9Y2X0</accession>